<feature type="transmembrane region" description="Helical" evidence="1">
    <location>
        <begin position="100"/>
        <end position="116"/>
    </location>
</feature>
<keyword evidence="3" id="KW-1185">Reference proteome</keyword>
<evidence type="ECO:0000256" key="1">
    <source>
        <dbReference type="SAM" id="Phobius"/>
    </source>
</evidence>
<dbReference type="EMBL" id="CP003651">
    <property type="protein sequence ID" value="AFL95479.1"/>
    <property type="molecule type" value="Genomic_DNA"/>
</dbReference>
<feature type="transmembrane region" description="Helical" evidence="1">
    <location>
        <begin position="6"/>
        <end position="23"/>
    </location>
</feature>
<sequence>MFKPNLGRVAVYLGILGLIYALSTRVGGLENLLRPALILTVFMMAGDAVEAARGEKAGLAVRIVGLALAVGTVPLALVILGGGTALIAPRLERFSRTARGAGLMVFLYGLSLLPPLEPIGSVFTYAGLFLLAGYLLAELHERGHSWAEPVERNLIGVGVLGGALGLYASFRGTLSESHPSLVFYGEWLALLLAVITAGSLVHAHVSGSDPEEYLISQWRRHESKTARKLGKELENASKAIEDFVVRGRRGPLTAFLAYYGARVFEEREEFEELIARIADYEGRKTSPLTPPWIRRVIERRELERRARIVEEVLEELRKMMGWEK</sequence>
<feature type="transmembrane region" description="Helical" evidence="1">
    <location>
        <begin position="182"/>
        <end position="201"/>
    </location>
</feature>
<keyword evidence="1" id="KW-0812">Transmembrane</keyword>
<dbReference type="OrthoDB" id="102587at2157"/>
<dbReference type="Proteomes" id="UP000006064">
    <property type="component" value="Chromosome"/>
</dbReference>
<reference evidence="2 3" key="1">
    <citation type="journal article" date="2012" name="J. Bacteriol.">
        <title>Complete Genome Sequence of the Hyperthermophilic Archaeon Thermococcus sp. Strain CL1, Isolated from a Paralvinella sp. Polychaete Worm Collected from a Hydrothermal Vent.</title>
        <authorList>
            <person name="Jung J.H."/>
            <person name="Holden J.F."/>
            <person name="Seo D.H."/>
            <person name="Park K.H."/>
            <person name="Shin H."/>
            <person name="Ryu S."/>
            <person name="Lee J.H."/>
            <person name="Park C.S."/>
        </authorList>
    </citation>
    <scope>NUCLEOTIDE SEQUENCE [LARGE SCALE GENOMIC DNA]</scope>
    <source>
        <strain evidence="3">DSM 27260 / KACC 17922 / CL1</strain>
    </source>
</reference>
<dbReference type="KEGG" id="thm:CL1_1280"/>
<organism evidence="2 3">
    <name type="scientific">Thermococcus cleftensis (strain DSM 27260 / KACC 17922 / CL1)</name>
    <dbReference type="NCBI Taxonomy" id="163003"/>
    <lineage>
        <taxon>Archaea</taxon>
        <taxon>Methanobacteriati</taxon>
        <taxon>Methanobacteriota</taxon>
        <taxon>Thermococci</taxon>
        <taxon>Thermococcales</taxon>
        <taxon>Thermococcaceae</taxon>
        <taxon>Thermococcus</taxon>
    </lineage>
</organism>
<proteinExistence type="predicted"/>
<dbReference type="AlphaFoldDB" id="I3ZUU5"/>
<feature type="transmembrane region" description="Helical" evidence="1">
    <location>
        <begin position="59"/>
        <end position="88"/>
    </location>
</feature>
<accession>I3ZUU5</accession>
<protein>
    <submittedName>
        <fullName evidence="2">Uncharacterized protein</fullName>
    </submittedName>
</protein>
<evidence type="ECO:0000313" key="3">
    <source>
        <dbReference type="Proteomes" id="UP000006064"/>
    </source>
</evidence>
<evidence type="ECO:0000313" key="2">
    <source>
        <dbReference type="EMBL" id="AFL95479.1"/>
    </source>
</evidence>
<dbReference type="GeneID" id="13037673"/>
<dbReference type="HOGENOM" id="CLU_840973_0_0_2"/>
<name>I3ZUU5_THECF</name>
<feature type="transmembrane region" description="Helical" evidence="1">
    <location>
        <begin position="152"/>
        <end position="170"/>
    </location>
</feature>
<keyword evidence="1" id="KW-0472">Membrane</keyword>
<dbReference type="STRING" id="163003.CL1_1280"/>
<gene>
    <name evidence="2" type="ORF">CL1_1280</name>
</gene>
<dbReference type="RefSeq" id="WP_014789112.1">
    <property type="nucleotide sequence ID" value="NC_018015.1"/>
</dbReference>
<keyword evidence="1" id="KW-1133">Transmembrane helix</keyword>